<evidence type="ECO:0000256" key="1">
    <source>
        <dbReference type="SAM" id="Phobius"/>
    </source>
</evidence>
<keyword evidence="1" id="KW-0812">Transmembrane</keyword>
<comment type="caution">
    <text evidence="2">The sequence shown here is derived from an EMBL/GenBank/DDBJ whole genome shotgun (WGS) entry which is preliminary data.</text>
</comment>
<feature type="transmembrane region" description="Helical" evidence="1">
    <location>
        <begin position="21"/>
        <end position="42"/>
    </location>
</feature>
<feature type="transmembrane region" description="Helical" evidence="1">
    <location>
        <begin position="101"/>
        <end position="118"/>
    </location>
</feature>
<evidence type="ECO:0000313" key="3">
    <source>
        <dbReference type="Proteomes" id="UP001201812"/>
    </source>
</evidence>
<feature type="transmembrane region" description="Helical" evidence="1">
    <location>
        <begin position="189"/>
        <end position="211"/>
    </location>
</feature>
<feature type="transmembrane region" description="Helical" evidence="1">
    <location>
        <begin position="62"/>
        <end position="81"/>
    </location>
</feature>
<organism evidence="2 3">
    <name type="scientific">Ditylenchus destructor</name>
    <dbReference type="NCBI Taxonomy" id="166010"/>
    <lineage>
        <taxon>Eukaryota</taxon>
        <taxon>Metazoa</taxon>
        <taxon>Ecdysozoa</taxon>
        <taxon>Nematoda</taxon>
        <taxon>Chromadorea</taxon>
        <taxon>Rhabditida</taxon>
        <taxon>Tylenchina</taxon>
        <taxon>Tylenchomorpha</taxon>
        <taxon>Sphaerularioidea</taxon>
        <taxon>Anguinidae</taxon>
        <taxon>Anguininae</taxon>
        <taxon>Ditylenchus</taxon>
    </lineage>
</organism>
<keyword evidence="3" id="KW-1185">Reference proteome</keyword>
<feature type="transmembrane region" description="Helical" evidence="1">
    <location>
        <begin position="138"/>
        <end position="155"/>
    </location>
</feature>
<keyword evidence="1" id="KW-1133">Transmembrane helix</keyword>
<dbReference type="Proteomes" id="UP001201812">
    <property type="component" value="Unassembled WGS sequence"/>
</dbReference>
<protein>
    <submittedName>
        <fullName evidence="2">Uncharacterized protein</fullName>
    </submittedName>
</protein>
<keyword evidence="1" id="KW-0472">Membrane</keyword>
<feature type="transmembrane region" description="Helical" evidence="1">
    <location>
        <begin position="223"/>
        <end position="244"/>
    </location>
</feature>
<name>A0AAD4R6I8_9BILA</name>
<evidence type="ECO:0000313" key="2">
    <source>
        <dbReference type="EMBL" id="KAI1713508.1"/>
    </source>
</evidence>
<accession>A0AAD4R6I8</accession>
<reference evidence="2" key="1">
    <citation type="submission" date="2022-01" db="EMBL/GenBank/DDBJ databases">
        <title>Genome Sequence Resource for Two Populations of Ditylenchus destructor, the Migratory Endoparasitic Phytonematode.</title>
        <authorList>
            <person name="Zhang H."/>
            <person name="Lin R."/>
            <person name="Xie B."/>
        </authorList>
    </citation>
    <scope>NUCLEOTIDE SEQUENCE</scope>
    <source>
        <strain evidence="2">BazhouSP</strain>
    </source>
</reference>
<dbReference type="AlphaFoldDB" id="A0AAD4R6I8"/>
<sequence length="337" mass="38273">MSIFRCNSSTTRKFSLTCSFMLYNIALMSILGPIVAVTAALFFLPQSIFEGEQVFILDAEQIVSIATFAITDLFIALALVAVRDKTMVFQGCSKKLMPLRINIGSAYIPLILAIKWLFQPKSYLIGQPTENLTSVLHYFSVALLIISSFMPLLYAEYQFYSQSSKHVDVREFGSENFSQIGKVDRGHKFIVSTFAFFKFLIILCMGVDILLLQQRRIPIVGEVMFPMALDYPLVISALNFAFAYHSHRTINVAYHVKQNNCEALAVEFLCCDGTHCQSVFHNRQLLAYDSHDRLFGSTHVPPPIAGPLDVEYELDTEYDFPEWLRHQLIENIYSIPV</sequence>
<gene>
    <name evidence="2" type="ORF">DdX_09023</name>
</gene>
<dbReference type="EMBL" id="JAKKPZ010000015">
    <property type="protein sequence ID" value="KAI1713508.1"/>
    <property type="molecule type" value="Genomic_DNA"/>
</dbReference>
<proteinExistence type="predicted"/>